<sequence length="154" mass="16704">MRLPAFVFAVLAAVAVGPASAASFETPQALLKALYDDKVGSSDPASVTRYQDYFSDHLNGLFKADAAKTEPGDSLSLDFDPVIAGQDGEAEHLKIEKPDIKGDKAMVVVKFINGVPVTLYYRLVHQADGWKVDDIEDKGAQFPWKISTIFADAK</sequence>
<geneLocation type="plasmid" evidence="2 3">
    <name>unnamed3</name>
</geneLocation>
<evidence type="ECO:0000313" key="3">
    <source>
        <dbReference type="Proteomes" id="UP000249499"/>
    </source>
</evidence>
<feature type="signal peptide" evidence="1">
    <location>
        <begin position="1"/>
        <end position="21"/>
    </location>
</feature>
<dbReference type="RefSeq" id="WP_111218548.1">
    <property type="nucleotide sequence ID" value="NZ_CP117260.1"/>
</dbReference>
<keyword evidence="1" id="KW-0732">Signal</keyword>
<keyword evidence="3" id="KW-1185">Reference proteome</keyword>
<evidence type="ECO:0000313" key="2">
    <source>
        <dbReference type="EMBL" id="WFR99337.1"/>
    </source>
</evidence>
<name>A0AAF1KAB4_9HYPH</name>
<accession>A0AAF1KAB4</accession>
<reference evidence="3" key="2">
    <citation type="journal article" date="2023" name="MicrobiologyOpen">
        <title>Genomics of the tumorigenes clade of the family Rhizobiaceae and description of Rhizobium rhododendri sp. nov.</title>
        <authorList>
            <person name="Kuzmanovic N."/>
            <person name="diCenzo G.C."/>
            <person name="Bunk B."/>
            <person name="Sproeer C."/>
            <person name="Fruehling A."/>
            <person name="Neumann-Schaal M."/>
            <person name="Overmann J."/>
            <person name="Smalla K."/>
        </authorList>
    </citation>
    <scope>NUCLEOTIDE SEQUENCE [LARGE SCALE GENOMIC DNA]</scope>
    <source>
        <strain evidence="3">1078</strain>
        <plasmid evidence="3">unnamed3</plasmid>
    </source>
</reference>
<gene>
    <name evidence="2" type="ORF">PR017_27255</name>
</gene>
<feature type="chain" id="PRO_5041926895" evidence="1">
    <location>
        <begin position="22"/>
        <end position="154"/>
    </location>
</feature>
<keyword evidence="2" id="KW-0614">Plasmid</keyword>
<dbReference type="AlphaFoldDB" id="A0AAF1KAB4"/>
<dbReference type="Proteomes" id="UP000249499">
    <property type="component" value="Plasmid unnamed3"/>
</dbReference>
<reference evidence="2 3" key="1">
    <citation type="journal article" date="2018" name="Sci. Rep.">
        <title>Rhizobium tumorigenes sp. nov., a novel plant tumorigenic bacterium isolated from cane gall tumors on thornless blackberry.</title>
        <authorList>
            <person name="Kuzmanovi N."/>
            <person name="Smalla K."/>
            <person name="Gronow S."/>
            <person name="PuBawska J."/>
        </authorList>
    </citation>
    <scope>NUCLEOTIDE SEQUENCE [LARGE SCALE GENOMIC DNA]</scope>
    <source>
        <strain evidence="2 3">1078</strain>
    </source>
</reference>
<evidence type="ECO:0000256" key="1">
    <source>
        <dbReference type="SAM" id="SignalP"/>
    </source>
</evidence>
<protein>
    <submittedName>
        <fullName evidence="2">DUF3828 domain-containing protein</fullName>
    </submittedName>
</protein>
<dbReference type="KEGG" id="rtu:PR017_27255"/>
<organism evidence="2 3">
    <name type="scientific">Rhizobium tumorigenes</name>
    <dbReference type="NCBI Taxonomy" id="2041385"/>
    <lineage>
        <taxon>Bacteria</taxon>
        <taxon>Pseudomonadati</taxon>
        <taxon>Pseudomonadota</taxon>
        <taxon>Alphaproteobacteria</taxon>
        <taxon>Hyphomicrobiales</taxon>
        <taxon>Rhizobiaceae</taxon>
        <taxon>Rhizobium/Agrobacterium group</taxon>
        <taxon>Rhizobium</taxon>
    </lineage>
</organism>
<dbReference type="EMBL" id="CP117260">
    <property type="protein sequence ID" value="WFR99337.1"/>
    <property type="molecule type" value="Genomic_DNA"/>
</dbReference>
<proteinExistence type="predicted"/>
<dbReference type="Gene3D" id="3.10.450.50">
    <property type="match status" value="1"/>
</dbReference>